<keyword evidence="1" id="KW-0677">Repeat</keyword>
<dbReference type="InterPro" id="IPR001611">
    <property type="entry name" value="Leu-rich_rpt"/>
</dbReference>
<proteinExistence type="predicted"/>
<dbReference type="SMART" id="SM00368">
    <property type="entry name" value="LRR_RI"/>
    <property type="match status" value="6"/>
</dbReference>
<dbReference type="Pfam" id="PF13516">
    <property type="entry name" value="LRR_6"/>
    <property type="match status" value="6"/>
</dbReference>
<reference evidence="2" key="1">
    <citation type="journal article" date="2020" name="J. Eukaryot. Microbiol.">
        <title>De novo Sequencing, Assembly and Annotation of the Transcriptome for the Free-Living Testate Amoeba Arcella intermedia.</title>
        <authorList>
            <person name="Ribeiro G.M."/>
            <person name="Porfirio-Sousa A.L."/>
            <person name="Maurer-Alcala X.X."/>
            <person name="Katz L.A."/>
            <person name="Lahr D.J.G."/>
        </authorList>
    </citation>
    <scope>NUCLEOTIDE SEQUENCE</scope>
</reference>
<dbReference type="PANTHER" id="PTHR24111">
    <property type="entry name" value="LEUCINE-RICH REPEAT-CONTAINING PROTEIN 34"/>
    <property type="match status" value="1"/>
</dbReference>
<evidence type="ECO:0000313" key="2">
    <source>
        <dbReference type="EMBL" id="NDV33622.1"/>
    </source>
</evidence>
<dbReference type="AlphaFoldDB" id="A0A6B2L9A5"/>
<dbReference type="Gene3D" id="3.80.10.10">
    <property type="entry name" value="Ribonuclease Inhibitor"/>
    <property type="match status" value="2"/>
</dbReference>
<evidence type="ECO:0000256" key="1">
    <source>
        <dbReference type="ARBA" id="ARBA00022737"/>
    </source>
</evidence>
<dbReference type="SUPFAM" id="SSF52047">
    <property type="entry name" value="RNI-like"/>
    <property type="match status" value="1"/>
</dbReference>
<dbReference type="InterPro" id="IPR032675">
    <property type="entry name" value="LRR_dom_sf"/>
</dbReference>
<organism evidence="2">
    <name type="scientific">Arcella intermedia</name>
    <dbReference type="NCBI Taxonomy" id="1963864"/>
    <lineage>
        <taxon>Eukaryota</taxon>
        <taxon>Amoebozoa</taxon>
        <taxon>Tubulinea</taxon>
        <taxon>Elardia</taxon>
        <taxon>Arcellinida</taxon>
        <taxon>Sphaerothecina</taxon>
        <taxon>Arcellidae</taxon>
        <taxon>Arcella</taxon>
    </lineage>
</organism>
<name>A0A6B2L9A5_9EUKA</name>
<dbReference type="EMBL" id="GIBP01004653">
    <property type="protein sequence ID" value="NDV33622.1"/>
    <property type="molecule type" value="Transcribed_RNA"/>
</dbReference>
<protein>
    <submittedName>
        <fullName evidence="2">Uncharacterized protein</fullName>
    </submittedName>
</protein>
<dbReference type="PANTHER" id="PTHR24111:SF0">
    <property type="entry name" value="LEUCINE-RICH REPEAT-CONTAINING PROTEIN"/>
    <property type="match status" value="1"/>
</dbReference>
<sequence>MRPQSLVSLNSNSTLTTLDLSNNIIVEGDEIVSHILQSKNLTKLLFNDSLIGDVTTLISLGLKSNNSLRTLELSKNSIGSDGVASLFQALQSNSTLTSLSLSFNNIEDYGMTSISQALQASNTLTYLDIHSNCLGDTGISLISDGLKLNSSLISLNISGNMFGDAGAQAIATALSCNSTLTFLNISYNKIGGPGMEAISESLSLNYTLTNIIYDESFFKRSFHDLMKDSTKVCEWPKSHSGLSLQSQKRIQELVVIVKLYLVPKDLTMKIIKFWMKLNNKTK</sequence>
<accession>A0A6B2L9A5</accession>
<dbReference type="InterPro" id="IPR052201">
    <property type="entry name" value="LRR-containing_regulator"/>
</dbReference>